<gene>
    <name evidence="9" type="ORF">AMJ39_04395</name>
</gene>
<dbReference type="PANTHER" id="PTHR24960">
    <property type="entry name" value="PHOTOSYSTEM I IRON-SULFUR CENTER-RELATED"/>
    <property type="match status" value="1"/>
</dbReference>
<keyword evidence="2" id="KW-0813">Transport</keyword>
<keyword evidence="6" id="KW-0408">Iron</keyword>
<reference evidence="9 10" key="1">
    <citation type="journal article" date="2015" name="Microbiome">
        <title>Genomic resolution of linkages in carbon, nitrogen, and sulfur cycling among widespread estuary sediment bacteria.</title>
        <authorList>
            <person name="Baker B.J."/>
            <person name="Lazar C.S."/>
            <person name="Teske A.P."/>
            <person name="Dick G.J."/>
        </authorList>
    </citation>
    <scope>NUCLEOTIDE SEQUENCE [LARGE SCALE GENOMIC DNA]</scope>
    <source>
        <strain evidence="9">DG_24</strain>
    </source>
</reference>
<evidence type="ECO:0000313" key="10">
    <source>
        <dbReference type="Proteomes" id="UP000052008"/>
    </source>
</evidence>
<comment type="cofactor">
    <cofactor evidence="1">
        <name>[4Fe-4S] cluster</name>
        <dbReference type="ChEBI" id="CHEBI:49883"/>
    </cofactor>
</comment>
<dbReference type="InterPro" id="IPR017896">
    <property type="entry name" value="4Fe4S_Fe-S-bd"/>
</dbReference>
<dbReference type="SUPFAM" id="SSF54862">
    <property type="entry name" value="4Fe-4S ferredoxins"/>
    <property type="match status" value="1"/>
</dbReference>
<dbReference type="GO" id="GO:0005737">
    <property type="term" value="C:cytoplasm"/>
    <property type="evidence" value="ECO:0007669"/>
    <property type="project" value="TreeGrafter"/>
</dbReference>
<evidence type="ECO:0000256" key="1">
    <source>
        <dbReference type="ARBA" id="ARBA00001966"/>
    </source>
</evidence>
<dbReference type="InterPro" id="IPR017900">
    <property type="entry name" value="4Fe4S_Fe_S_CS"/>
</dbReference>
<evidence type="ECO:0000313" key="9">
    <source>
        <dbReference type="EMBL" id="KPJ53526.1"/>
    </source>
</evidence>
<keyword evidence="7" id="KW-0411">Iron-sulfur</keyword>
<accession>A0A0S7WTN8</accession>
<evidence type="ECO:0000256" key="6">
    <source>
        <dbReference type="ARBA" id="ARBA00023004"/>
    </source>
</evidence>
<dbReference type="GO" id="GO:0046872">
    <property type="term" value="F:metal ion binding"/>
    <property type="evidence" value="ECO:0007669"/>
    <property type="project" value="UniProtKB-KW"/>
</dbReference>
<name>A0A0S7WTN8_UNCT6</name>
<proteinExistence type="predicted"/>
<dbReference type="PATRIC" id="fig|1703770.3.peg.1734"/>
<evidence type="ECO:0000256" key="5">
    <source>
        <dbReference type="ARBA" id="ARBA00022982"/>
    </source>
</evidence>
<organism evidence="9 10">
    <name type="scientific">candidate division TA06 bacterium DG_24</name>
    <dbReference type="NCBI Taxonomy" id="1703770"/>
    <lineage>
        <taxon>Bacteria</taxon>
        <taxon>Bacteria division TA06</taxon>
    </lineage>
</organism>
<evidence type="ECO:0000256" key="4">
    <source>
        <dbReference type="ARBA" id="ARBA00022723"/>
    </source>
</evidence>
<evidence type="ECO:0000256" key="2">
    <source>
        <dbReference type="ARBA" id="ARBA00022448"/>
    </source>
</evidence>
<dbReference type="Proteomes" id="UP000052008">
    <property type="component" value="Unassembled WGS sequence"/>
</dbReference>
<dbReference type="PROSITE" id="PS00198">
    <property type="entry name" value="4FE4S_FER_1"/>
    <property type="match status" value="1"/>
</dbReference>
<keyword evidence="5" id="KW-0249">Electron transport</keyword>
<dbReference type="Gene3D" id="3.30.70.20">
    <property type="match status" value="1"/>
</dbReference>
<dbReference type="PROSITE" id="PS51379">
    <property type="entry name" value="4FE4S_FER_2"/>
    <property type="match status" value="2"/>
</dbReference>
<dbReference type="InterPro" id="IPR050157">
    <property type="entry name" value="PSI_iron-sulfur_center"/>
</dbReference>
<dbReference type="NCBIfam" id="NF033683">
    <property type="entry name" value="di_4Fe-4S_YfhL"/>
    <property type="match status" value="1"/>
</dbReference>
<dbReference type="AlphaFoldDB" id="A0A0S7WTN8"/>
<evidence type="ECO:0000256" key="7">
    <source>
        <dbReference type="ARBA" id="ARBA00023014"/>
    </source>
</evidence>
<feature type="domain" description="4Fe-4S ferredoxin-type" evidence="8">
    <location>
        <begin position="31"/>
        <end position="64"/>
    </location>
</feature>
<dbReference type="EMBL" id="LIZS01000017">
    <property type="protein sequence ID" value="KPJ53526.1"/>
    <property type="molecule type" value="Genomic_DNA"/>
</dbReference>
<keyword evidence="4" id="KW-0479">Metal-binding</keyword>
<keyword evidence="3" id="KW-0004">4Fe-4S</keyword>
<feature type="domain" description="4Fe-4S ferredoxin-type" evidence="8">
    <location>
        <begin position="1"/>
        <end position="29"/>
    </location>
</feature>
<evidence type="ECO:0000256" key="3">
    <source>
        <dbReference type="ARBA" id="ARBA00022485"/>
    </source>
</evidence>
<dbReference type="Pfam" id="PF00037">
    <property type="entry name" value="Fer4"/>
    <property type="match status" value="1"/>
</dbReference>
<dbReference type="FunFam" id="3.30.70.20:FF:000045">
    <property type="entry name" value="Ferredoxin, 4Fe-4S"/>
    <property type="match status" value="1"/>
</dbReference>
<protein>
    <recommendedName>
        <fullName evidence="8">4Fe-4S ferredoxin-type domain-containing protein</fullName>
    </recommendedName>
</protein>
<dbReference type="InterPro" id="IPR047927">
    <property type="entry name" value="YfhL-like"/>
</dbReference>
<dbReference type="GO" id="GO:0051539">
    <property type="term" value="F:4 iron, 4 sulfur cluster binding"/>
    <property type="evidence" value="ECO:0007669"/>
    <property type="project" value="UniProtKB-KW"/>
</dbReference>
<evidence type="ECO:0000259" key="8">
    <source>
        <dbReference type="PROSITE" id="PS51379"/>
    </source>
</evidence>
<dbReference type="STRING" id="1703770.AMJ39_04395"/>
<dbReference type="PANTHER" id="PTHR24960:SF79">
    <property type="entry name" value="PHOTOSYSTEM I IRON-SULFUR CENTER"/>
    <property type="match status" value="1"/>
</dbReference>
<comment type="caution">
    <text evidence="9">The sequence shown here is derived from an EMBL/GenBank/DDBJ whole genome shotgun (WGS) entry which is preliminary data.</text>
</comment>
<sequence>MAMTITDDCTACGVCEPECPNEAISEADPIYVIDPEKCTECADLEEGPQCVAVCPVDCIVKREE</sequence>